<dbReference type="InterPro" id="IPR053164">
    <property type="entry name" value="IS1016-like_transposase"/>
</dbReference>
<dbReference type="PANTHER" id="PTHR47163">
    <property type="entry name" value="DDE_TNP_IS1595 DOMAIN-CONTAINING PROTEIN"/>
    <property type="match status" value="1"/>
</dbReference>
<evidence type="ECO:0000313" key="2">
    <source>
        <dbReference type="EMBL" id="QYJ67615.1"/>
    </source>
</evidence>
<dbReference type="NCBIfam" id="NF033547">
    <property type="entry name" value="transpos_IS1595"/>
    <property type="match status" value="1"/>
</dbReference>
<reference evidence="2 3" key="1">
    <citation type="submission" date="2021-07" db="EMBL/GenBank/DDBJ databases">
        <title>Flavobacterium WSW3-B6 sp.nov, isolated from seaweed.</title>
        <authorList>
            <person name="Muhammad N."/>
            <person name="Ho H."/>
            <person name="Lee Y.-J."/>
            <person name="Nguyen T."/>
            <person name="Ho J."/>
            <person name="Kim S.-G."/>
        </authorList>
    </citation>
    <scope>NUCLEOTIDE SEQUENCE [LARGE SCALE GENOMIC DNA]</scope>
    <source>
        <strain evidence="2 3">WSW3-B6</strain>
    </source>
</reference>
<feature type="domain" description="ISXO2-like transposase" evidence="1">
    <location>
        <begin position="128"/>
        <end position="279"/>
    </location>
</feature>
<gene>
    <name evidence="2" type="ORF">K1I41_08620</name>
</gene>
<dbReference type="Proteomes" id="UP000825381">
    <property type="component" value="Chromosome"/>
</dbReference>
<dbReference type="SMART" id="SM01126">
    <property type="entry name" value="DDE_Tnp_IS1595"/>
    <property type="match status" value="1"/>
</dbReference>
<dbReference type="Pfam" id="PF12762">
    <property type="entry name" value="DDE_Tnp_IS1595"/>
    <property type="match status" value="1"/>
</dbReference>
<dbReference type="RefSeq" id="WP_220639960.1">
    <property type="nucleotide sequence ID" value="NZ_CP080429.1"/>
</dbReference>
<organism evidence="2 3">
    <name type="scientific">Flavobacterium litorale</name>
    <dbReference type="NCBI Taxonomy" id="2856519"/>
    <lineage>
        <taxon>Bacteria</taxon>
        <taxon>Pseudomonadati</taxon>
        <taxon>Bacteroidota</taxon>
        <taxon>Flavobacteriia</taxon>
        <taxon>Flavobacteriales</taxon>
        <taxon>Flavobacteriaceae</taxon>
        <taxon>Flavobacterium</taxon>
    </lineage>
</organism>
<dbReference type="InterPro" id="IPR024445">
    <property type="entry name" value="Tnp_ISXO2-like"/>
</dbReference>
<dbReference type="EMBL" id="CP080429">
    <property type="protein sequence ID" value="QYJ67615.1"/>
    <property type="molecule type" value="Genomic_DNA"/>
</dbReference>
<name>A0ABX8V9W5_9FLAO</name>
<keyword evidence="3" id="KW-1185">Reference proteome</keyword>
<proteinExistence type="predicted"/>
<evidence type="ECO:0000259" key="1">
    <source>
        <dbReference type="SMART" id="SM01126"/>
    </source>
</evidence>
<accession>A0ABX8V9W5</accession>
<evidence type="ECO:0000313" key="3">
    <source>
        <dbReference type="Proteomes" id="UP000825381"/>
    </source>
</evidence>
<protein>
    <submittedName>
        <fullName evidence="2">IS1595 family transposase</fullName>
    </submittedName>
</protein>
<dbReference type="PANTHER" id="PTHR47163:SF2">
    <property type="entry name" value="SI:DKEY-17M8.2"/>
    <property type="match status" value="1"/>
</dbReference>
<sequence length="307" mass="35669">MLTTIKSMLHLMQTFPTEESCIKYMELMLWGGETPVSPFDSSSVVYKCNGINYKCKNTGKYFNVKTGTMYENTKLPLQKWFMAVWLVTCHKKGIASTQLARDIEVTQKTAWFMLQRIRACFGVENYNELGDIVEADESFYGGKNRNRHRNKRVKNSQGRSCKDKTPVLGLVQRGGKLTAIVTKDTSPESLKPEIKKYVKPETIFISDDWRGYRGLDDSYLHFTVKHSDKGYKNDYDSAVHTNNIEGAWKIMKNSVRDMYNSVSRKHLQFYVDEFVYRYNMRKVPDSEKFNHLLRNSNVRTTYQALVA</sequence>